<keyword evidence="2" id="KW-1185">Reference proteome</keyword>
<dbReference type="Proteomes" id="UP001055811">
    <property type="component" value="Linkage Group LG08"/>
</dbReference>
<reference evidence="1 2" key="2">
    <citation type="journal article" date="2022" name="Mol. Ecol. Resour.">
        <title>The genomes of chicory, endive, great burdock and yacon provide insights into Asteraceae paleo-polyploidization history and plant inulin production.</title>
        <authorList>
            <person name="Fan W."/>
            <person name="Wang S."/>
            <person name="Wang H."/>
            <person name="Wang A."/>
            <person name="Jiang F."/>
            <person name="Liu H."/>
            <person name="Zhao H."/>
            <person name="Xu D."/>
            <person name="Zhang Y."/>
        </authorList>
    </citation>
    <scope>NUCLEOTIDE SEQUENCE [LARGE SCALE GENOMIC DNA]</scope>
    <source>
        <strain evidence="2">cv. Punajuju</strain>
        <tissue evidence="1">Leaves</tissue>
    </source>
</reference>
<proteinExistence type="predicted"/>
<dbReference type="EMBL" id="CM042016">
    <property type="protein sequence ID" value="KAI3699468.1"/>
    <property type="molecule type" value="Genomic_DNA"/>
</dbReference>
<name>A0ACB8ZQG5_CICIN</name>
<gene>
    <name evidence="1" type="ORF">L2E82_43805</name>
</gene>
<accession>A0ACB8ZQG5</accession>
<sequence>MEIISSAIDGTLNRSWKRRRYQRFDGGYRRNTKTVTFGGKNRRFWKIKAIPRLRLKKFSPIRFWIKFKNAYLKMMLRLAVTDNIFGSRRVPKRLQISGGYSVEEFQSRLIYEISKNLFPSRELTTI</sequence>
<protein>
    <submittedName>
        <fullName evidence="1">Uncharacterized protein</fullName>
    </submittedName>
</protein>
<evidence type="ECO:0000313" key="2">
    <source>
        <dbReference type="Proteomes" id="UP001055811"/>
    </source>
</evidence>
<organism evidence="1 2">
    <name type="scientific">Cichorium intybus</name>
    <name type="common">Chicory</name>
    <dbReference type="NCBI Taxonomy" id="13427"/>
    <lineage>
        <taxon>Eukaryota</taxon>
        <taxon>Viridiplantae</taxon>
        <taxon>Streptophyta</taxon>
        <taxon>Embryophyta</taxon>
        <taxon>Tracheophyta</taxon>
        <taxon>Spermatophyta</taxon>
        <taxon>Magnoliopsida</taxon>
        <taxon>eudicotyledons</taxon>
        <taxon>Gunneridae</taxon>
        <taxon>Pentapetalae</taxon>
        <taxon>asterids</taxon>
        <taxon>campanulids</taxon>
        <taxon>Asterales</taxon>
        <taxon>Asteraceae</taxon>
        <taxon>Cichorioideae</taxon>
        <taxon>Cichorieae</taxon>
        <taxon>Cichoriinae</taxon>
        <taxon>Cichorium</taxon>
    </lineage>
</organism>
<reference evidence="2" key="1">
    <citation type="journal article" date="2022" name="Mol. Ecol. Resour.">
        <title>The genomes of chicory, endive, great burdock and yacon provide insights into Asteraceae palaeo-polyploidization history and plant inulin production.</title>
        <authorList>
            <person name="Fan W."/>
            <person name="Wang S."/>
            <person name="Wang H."/>
            <person name="Wang A."/>
            <person name="Jiang F."/>
            <person name="Liu H."/>
            <person name="Zhao H."/>
            <person name="Xu D."/>
            <person name="Zhang Y."/>
        </authorList>
    </citation>
    <scope>NUCLEOTIDE SEQUENCE [LARGE SCALE GENOMIC DNA]</scope>
    <source>
        <strain evidence="2">cv. Punajuju</strain>
    </source>
</reference>
<comment type="caution">
    <text evidence="1">The sequence shown here is derived from an EMBL/GenBank/DDBJ whole genome shotgun (WGS) entry which is preliminary data.</text>
</comment>
<evidence type="ECO:0000313" key="1">
    <source>
        <dbReference type="EMBL" id="KAI3699468.1"/>
    </source>
</evidence>